<name>A0ABS5VWA3_9BACT</name>
<proteinExistence type="predicted"/>
<evidence type="ECO:0000313" key="1">
    <source>
        <dbReference type="EMBL" id="MBT1705699.1"/>
    </source>
</evidence>
<dbReference type="EMBL" id="JAHESD010000064">
    <property type="protein sequence ID" value="MBT1705699.1"/>
    <property type="molecule type" value="Genomic_DNA"/>
</dbReference>
<evidence type="ECO:0000313" key="2">
    <source>
        <dbReference type="Proteomes" id="UP000772618"/>
    </source>
</evidence>
<organism evidence="1 2">
    <name type="scientific">Chryseosolibacter indicus</name>
    <dbReference type="NCBI Taxonomy" id="2782351"/>
    <lineage>
        <taxon>Bacteria</taxon>
        <taxon>Pseudomonadati</taxon>
        <taxon>Bacteroidota</taxon>
        <taxon>Cytophagia</taxon>
        <taxon>Cytophagales</taxon>
        <taxon>Chryseotaleaceae</taxon>
        <taxon>Chryseosolibacter</taxon>
    </lineage>
</organism>
<protein>
    <submittedName>
        <fullName evidence="1">Uncharacterized protein</fullName>
    </submittedName>
</protein>
<accession>A0ABS5VWA3</accession>
<gene>
    <name evidence="1" type="ORF">KK060_20580</name>
</gene>
<keyword evidence="2" id="KW-1185">Reference proteome</keyword>
<sequence>MELKELRIKNYSDYLNGREVEALVELTKDTILKPGERVLVYKDSVSIASSVPVPREKQHQSIGVEGVVTQAQIIEPVQDGAIKQVLRIKKE</sequence>
<dbReference type="RefSeq" id="WP_254155730.1">
    <property type="nucleotide sequence ID" value="NZ_JAHESD010000064.1"/>
</dbReference>
<comment type="caution">
    <text evidence="1">The sequence shown here is derived from an EMBL/GenBank/DDBJ whole genome shotgun (WGS) entry which is preliminary data.</text>
</comment>
<dbReference type="Proteomes" id="UP000772618">
    <property type="component" value="Unassembled WGS sequence"/>
</dbReference>
<reference evidence="1 2" key="1">
    <citation type="submission" date="2021-05" db="EMBL/GenBank/DDBJ databases">
        <title>A Polyphasic approach of four new species of the genus Ohtaekwangia: Ohtaekwangia histidinii sp. nov., Ohtaekwangia cretensis sp. nov., Ohtaekwangia indiensis sp. nov., Ohtaekwangia reichenbachii sp. nov. from diverse environment.</title>
        <authorList>
            <person name="Octaviana S."/>
        </authorList>
    </citation>
    <scope>NUCLEOTIDE SEQUENCE [LARGE SCALE GENOMIC DNA]</scope>
    <source>
        <strain evidence="1 2">PWU20</strain>
    </source>
</reference>